<dbReference type="AlphaFoldDB" id="A0A4U7N899"/>
<evidence type="ECO:0000313" key="2">
    <source>
        <dbReference type="EMBL" id="TKZ22185.1"/>
    </source>
</evidence>
<dbReference type="EMBL" id="SULI01000002">
    <property type="protein sequence ID" value="TKZ22185.1"/>
    <property type="molecule type" value="Genomic_DNA"/>
</dbReference>
<gene>
    <name evidence="2" type="ORF">FAP39_03015</name>
</gene>
<dbReference type="RefSeq" id="WP_138014897.1">
    <property type="nucleotide sequence ID" value="NZ_SULI01000002.1"/>
</dbReference>
<proteinExistence type="predicted"/>
<feature type="signal peptide" evidence="1">
    <location>
        <begin position="1"/>
        <end position="21"/>
    </location>
</feature>
<comment type="caution">
    <text evidence="2">The sequence shown here is derived from an EMBL/GenBank/DDBJ whole genome shotgun (WGS) entry which is preliminary data.</text>
</comment>
<dbReference type="Proteomes" id="UP000306575">
    <property type="component" value="Unassembled WGS sequence"/>
</dbReference>
<reference evidence="2 3" key="1">
    <citation type="submission" date="2019-04" db="EMBL/GenBank/DDBJ databases">
        <title>Genome sequence of Pelagicola litoralis CL-ES2.</title>
        <authorList>
            <person name="Cao J."/>
        </authorList>
    </citation>
    <scope>NUCLEOTIDE SEQUENCE [LARGE SCALE GENOMIC DNA]</scope>
    <source>
        <strain evidence="2 3">CL-ES2</strain>
    </source>
</reference>
<keyword evidence="3" id="KW-1185">Reference proteome</keyword>
<protein>
    <submittedName>
        <fullName evidence="2">Uncharacterized protein</fullName>
    </submittedName>
</protein>
<name>A0A4U7N899_9RHOB</name>
<keyword evidence="1" id="KW-0732">Signal</keyword>
<evidence type="ECO:0000313" key="3">
    <source>
        <dbReference type="Proteomes" id="UP000306575"/>
    </source>
</evidence>
<sequence>MTHKLILAIAATVLVAGSATAGTEVTPKERLERLGTDGAYQIAQNCGSGNSYCSAGSLGPGGCYSGVYAFCADGMICNRGWSICTVDTAGGRVPYCYEPSKPNTCAR</sequence>
<accession>A0A4U7N899</accession>
<evidence type="ECO:0000256" key="1">
    <source>
        <dbReference type="SAM" id="SignalP"/>
    </source>
</evidence>
<organism evidence="2 3">
    <name type="scientific">Shimia litoralis</name>
    <dbReference type="NCBI Taxonomy" id="420403"/>
    <lineage>
        <taxon>Bacteria</taxon>
        <taxon>Pseudomonadati</taxon>
        <taxon>Pseudomonadota</taxon>
        <taxon>Alphaproteobacteria</taxon>
        <taxon>Rhodobacterales</taxon>
        <taxon>Roseobacteraceae</taxon>
    </lineage>
</organism>
<feature type="chain" id="PRO_5020478519" evidence="1">
    <location>
        <begin position="22"/>
        <end position="107"/>
    </location>
</feature>